<evidence type="ECO:0000313" key="2">
    <source>
        <dbReference type="Proteomes" id="UP000789572"/>
    </source>
</evidence>
<comment type="caution">
    <text evidence="1">The sequence shown here is derived from an EMBL/GenBank/DDBJ whole genome shotgun (WGS) entry which is preliminary data.</text>
</comment>
<accession>A0A9N9GUC5</accession>
<sequence length="107" mass="12522">METGGNLPSDLNDIIAKFHNELRTMYKYYDEILDAIQQLPPEIIQDSSVNAVDQVAHLCLMYDKEYTLKETISNCIQYRKTTEQENTIFVAVWNIQPFVDEDKLKFN</sequence>
<organism evidence="1 2">
    <name type="scientific">Paraglomus occultum</name>
    <dbReference type="NCBI Taxonomy" id="144539"/>
    <lineage>
        <taxon>Eukaryota</taxon>
        <taxon>Fungi</taxon>
        <taxon>Fungi incertae sedis</taxon>
        <taxon>Mucoromycota</taxon>
        <taxon>Glomeromycotina</taxon>
        <taxon>Glomeromycetes</taxon>
        <taxon>Paraglomerales</taxon>
        <taxon>Paraglomeraceae</taxon>
        <taxon>Paraglomus</taxon>
    </lineage>
</organism>
<proteinExistence type="predicted"/>
<gene>
    <name evidence="1" type="ORF">POCULU_LOCUS8864</name>
</gene>
<protein>
    <submittedName>
        <fullName evidence="1">7215_t:CDS:1</fullName>
    </submittedName>
</protein>
<reference evidence="1" key="1">
    <citation type="submission" date="2021-06" db="EMBL/GenBank/DDBJ databases">
        <authorList>
            <person name="Kallberg Y."/>
            <person name="Tangrot J."/>
            <person name="Rosling A."/>
        </authorList>
    </citation>
    <scope>NUCLEOTIDE SEQUENCE</scope>
    <source>
        <strain evidence="1">IA702</strain>
    </source>
</reference>
<dbReference type="OrthoDB" id="10284122at2759"/>
<keyword evidence="2" id="KW-1185">Reference proteome</keyword>
<dbReference type="EMBL" id="CAJVPJ010002842">
    <property type="protein sequence ID" value="CAG8630422.1"/>
    <property type="molecule type" value="Genomic_DNA"/>
</dbReference>
<dbReference type="Proteomes" id="UP000789572">
    <property type="component" value="Unassembled WGS sequence"/>
</dbReference>
<evidence type="ECO:0000313" key="1">
    <source>
        <dbReference type="EMBL" id="CAG8630422.1"/>
    </source>
</evidence>
<dbReference type="AlphaFoldDB" id="A0A9N9GUC5"/>
<name>A0A9N9GUC5_9GLOM</name>